<reference evidence="5 6" key="1">
    <citation type="submission" date="2017-06" db="EMBL/GenBank/DDBJ databases">
        <authorList>
            <person name="Kim H.J."/>
            <person name="Triplett B.A."/>
        </authorList>
    </citation>
    <scope>NUCLEOTIDE SEQUENCE [LARGE SCALE GENOMIC DNA]</scope>
    <source>
        <strain evidence="5 6">DSM 13116</strain>
    </source>
</reference>
<dbReference type="AlphaFoldDB" id="A0A239A3X8"/>
<dbReference type="GO" id="GO:0140098">
    <property type="term" value="F:catalytic activity, acting on RNA"/>
    <property type="evidence" value="ECO:0007669"/>
    <property type="project" value="UniProtKB-ARBA"/>
</dbReference>
<dbReference type="GO" id="GO:0009982">
    <property type="term" value="F:pseudouridine synthase activity"/>
    <property type="evidence" value="ECO:0007669"/>
    <property type="project" value="InterPro"/>
</dbReference>
<feature type="domain" description="Pseudouridine synthase RsuA/RluA-like" evidence="4">
    <location>
        <begin position="118"/>
        <end position="273"/>
    </location>
</feature>
<dbReference type="InterPro" id="IPR020103">
    <property type="entry name" value="PsdUridine_synth_cat_dom_sf"/>
</dbReference>
<dbReference type="Gene3D" id="3.30.2350.10">
    <property type="entry name" value="Pseudouridine synthase"/>
    <property type="match status" value="1"/>
</dbReference>
<dbReference type="Pfam" id="PF00849">
    <property type="entry name" value="PseudoU_synth_2"/>
    <property type="match status" value="1"/>
</dbReference>
<keyword evidence="6" id="KW-1185">Reference proteome</keyword>
<keyword evidence="3" id="KW-0694">RNA-binding</keyword>
<keyword evidence="2" id="KW-0413">Isomerase</keyword>
<dbReference type="GO" id="GO:0000455">
    <property type="term" value="P:enzyme-directed rRNA pseudouridine synthesis"/>
    <property type="evidence" value="ECO:0007669"/>
    <property type="project" value="TreeGrafter"/>
</dbReference>
<organism evidence="5 6">
    <name type="scientific">Humidesulfovibrio mexicanus</name>
    <dbReference type="NCBI Taxonomy" id="147047"/>
    <lineage>
        <taxon>Bacteria</taxon>
        <taxon>Pseudomonadati</taxon>
        <taxon>Thermodesulfobacteriota</taxon>
        <taxon>Desulfovibrionia</taxon>
        <taxon>Desulfovibrionales</taxon>
        <taxon>Desulfovibrionaceae</taxon>
        <taxon>Humidesulfovibrio</taxon>
    </lineage>
</organism>
<dbReference type="InterPro" id="IPR006145">
    <property type="entry name" value="PsdUridine_synth_RsuA/RluA"/>
</dbReference>
<comment type="similarity">
    <text evidence="1">Belongs to the pseudouridine synthase RluA family.</text>
</comment>
<dbReference type="InterPro" id="IPR006224">
    <property type="entry name" value="PsdUridine_synth_RluA-like_CS"/>
</dbReference>
<sequence length="334" mass="35814">MSSAPHHDAQPEDGGPAFARAPLVVTPEEAGQKLLQFLQRRLGRSVPGSALLRVIRTGQVRVDGGRKKPFFRLAAGQQVRVPPLTDAAPSADAPAAAGPAGSDQSLPGLDILLETPGLLAVRKPAGLCSHAGTRHRDSVADRLKAMYAGAPFLPVLAHRLDKDTSGILLAAKSYAELRRLNDLFAGRGVVKTYVAWVDGVWEADGPQLLEDRLDRLELEAGRVAGRKKVQPAAGDGGKSARCEARPLLRKRQATLLLVRLLTGRTHQIRVQLSLRGHPVISDAVYGRKVRGLPMLLHALCLRLPETSVFSPPSWQGPFSLPVGLLEALRAELSA</sequence>
<dbReference type="Gene3D" id="3.10.290.10">
    <property type="entry name" value="RNA-binding S4 domain"/>
    <property type="match status" value="1"/>
</dbReference>
<dbReference type="Proteomes" id="UP000198324">
    <property type="component" value="Unassembled WGS sequence"/>
</dbReference>
<gene>
    <name evidence="5" type="ORF">SAMN04488503_1820</name>
</gene>
<evidence type="ECO:0000256" key="2">
    <source>
        <dbReference type="ARBA" id="ARBA00023235"/>
    </source>
</evidence>
<dbReference type="PROSITE" id="PS01129">
    <property type="entry name" value="PSI_RLU"/>
    <property type="match status" value="1"/>
</dbReference>
<dbReference type="InterPro" id="IPR036986">
    <property type="entry name" value="S4_RNA-bd_sf"/>
</dbReference>
<evidence type="ECO:0000256" key="3">
    <source>
        <dbReference type="PROSITE-ProRule" id="PRU00182"/>
    </source>
</evidence>
<evidence type="ECO:0000313" key="5">
    <source>
        <dbReference type="EMBL" id="SNR90366.1"/>
    </source>
</evidence>
<dbReference type="SUPFAM" id="SSF55120">
    <property type="entry name" value="Pseudouridine synthase"/>
    <property type="match status" value="1"/>
</dbReference>
<dbReference type="PANTHER" id="PTHR21600">
    <property type="entry name" value="MITOCHONDRIAL RNA PSEUDOURIDINE SYNTHASE"/>
    <property type="match status" value="1"/>
</dbReference>
<accession>A0A239A3X8</accession>
<proteinExistence type="inferred from homology"/>
<protein>
    <submittedName>
        <fullName evidence="5">23S rRNA pseudouridine955/2504/2580 synthase</fullName>
    </submittedName>
</protein>
<dbReference type="OrthoDB" id="128480at2"/>
<dbReference type="EMBL" id="FZOC01000003">
    <property type="protein sequence ID" value="SNR90366.1"/>
    <property type="molecule type" value="Genomic_DNA"/>
</dbReference>
<evidence type="ECO:0000313" key="6">
    <source>
        <dbReference type="Proteomes" id="UP000198324"/>
    </source>
</evidence>
<dbReference type="PROSITE" id="PS50889">
    <property type="entry name" value="S4"/>
    <property type="match status" value="1"/>
</dbReference>
<dbReference type="RefSeq" id="WP_089273915.1">
    <property type="nucleotide sequence ID" value="NZ_FZOC01000003.1"/>
</dbReference>
<dbReference type="GO" id="GO:0003723">
    <property type="term" value="F:RNA binding"/>
    <property type="evidence" value="ECO:0007669"/>
    <property type="project" value="UniProtKB-KW"/>
</dbReference>
<evidence type="ECO:0000259" key="4">
    <source>
        <dbReference type="Pfam" id="PF00849"/>
    </source>
</evidence>
<dbReference type="CDD" id="cd02869">
    <property type="entry name" value="PseudoU_synth_RluA_like"/>
    <property type="match status" value="1"/>
</dbReference>
<evidence type="ECO:0000256" key="1">
    <source>
        <dbReference type="ARBA" id="ARBA00010876"/>
    </source>
</evidence>
<name>A0A239A3X8_9BACT</name>
<dbReference type="InterPro" id="IPR050188">
    <property type="entry name" value="RluA_PseudoU_synthase"/>
</dbReference>
<dbReference type="PANTHER" id="PTHR21600:SF87">
    <property type="entry name" value="RNA PSEUDOURIDYLATE SYNTHASE DOMAIN-CONTAINING PROTEIN 1"/>
    <property type="match status" value="1"/>
</dbReference>